<keyword evidence="4" id="KW-0808">Transferase</keyword>
<evidence type="ECO:0000256" key="4">
    <source>
        <dbReference type="ARBA" id="ARBA00022679"/>
    </source>
</evidence>
<dbReference type="Proteomes" id="UP000824469">
    <property type="component" value="Unassembled WGS sequence"/>
</dbReference>
<dbReference type="EC" id="2.1.1.37" evidence="2"/>
<evidence type="ECO:0000256" key="6">
    <source>
        <dbReference type="ARBA" id="ARBA00022737"/>
    </source>
</evidence>
<evidence type="ECO:0000256" key="1">
    <source>
        <dbReference type="ARBA" id="ARBA00004123"/>
    </source>
</evidence>
<evidence type="ECO:0000259" key="9">
    <source>
        <dbReference type="PROSITE" id="PS51680"/>
    </source>
</evidence>
<dbReference type="PANTHER" id="PTHR23068:SF25">
    <property type="entry name" value="DNA (CYTOSINE-5)-METHYLTRANSFERASE DRM2"/>
    <property type="match status" value="1"/>
</dbReference>
<organism evidence="10 11">
    <name type="scientific">Taxus chinensis</name>
    <name type="common">Chinese yew</name>
    <name type="synonym">Taxus wallichiana var. chinensis</name>
    <dbReference type="NCBI Taxonomy" id="29808"/>
    <lineage>
        <taxon>Eukaryota</taxon>
        <taxon>Viridiplantae</taxon>
        <taxon>Streptophyta</taxon>
        <taxon>Embryophyta</taxon>
        <taxon>Tracheophyta</taxon>
        <taxon>Spermatophyta</taxon>
        <taxon>Pinopsida</taxon>
        <taxon>Pinidae</taxon>
        <taxon>Conifers II</taxon>
        <taxon>Cupressales</taxon>
        <taxon>Taxaceae</taxon>
        <taxon>Taxus</taxon>
    </lineage>
</organism>
<dbReference type="InterPro" id="IPR029063">
    <property type="entry name" value="SAM-dependent_MTases_sf"/>
</dbReference>
<keyword evidence="7" id="KW-0238">DNA-binding</keyword>
<feature type="domain" description="SAM-dependent MTase DRM-type" evidence="9">
    <location>
        <begin position="158"/>
        <end position="484"/>
    </location>
</feature>
<comment type="subcellular location">
    <subcellularLocation>
        <location evidence="1">Nucleus</location>
    </subcellularLocation>
</comment>
<dbReference type="PROSITE" id="PS51680">
    <property type="entry name" value="SAM_MT_DRM"/>
    <property type="match status" value="1"/>
</dbReference>
<dbReference type="Gene3D" id="3.40.50.150">
    <property type="entry name" value="Vaccinia Virus protein VP39"/>
    <property type="match status" value="2"/>
</dbReference>
<feature type="non-terminal residue" evidence="10">
    <location>
        <position position="491"/>
    </location>
</feature>
<evidence type="ECO:0000256" key="3">
    <source>
        <dbReference type="ARBA" id="ARBA00022603"/>
    </source>
</evidence>
<reference evidence="10 11" key="1">
    <citation type="journal article" date="2021" name="Nat. Plants">
        <title>The Taxus genome provides insights into paclitaxel biosynthesis.</title>
        <authorList>
            <person name="Xiong X."/>
            <person name="Gou J."/>
            <person name="Liao Q."/>
            <person name="Li Y."/>
            <person name="Zhou Q."/>
            <person name="Bi G."/>
            <person name="Li C."/>
            <person name="Du R."/>
            <person name="Wang X."/>
            <person name="Sun T."/>
            <person name="Guo L."/>
            <person name="Liang H."/>
            <person name="Lu P."/>
            <person name="Wu Y."/>
            <person name="Zhang Z."/>
            <person name="Ro D.K."/>
            <person name="Shang Y."/>
            <person name="Huang S."/>
            <person name="Yan J."/>
        </authorList>
    </citation>
    <scope>NUCLEOTIDE SEQUENCE [LARGE SCALE GENOMIC DNA]</scope>
    <source>
        <strain evidence="10">Ta-2019</strain>
    </source>
</reference>
<keyword evidence="8" id="KW-0539">Nucleus</keyword>
<dbReference type="OMA" id="PKGVWNN"/>
<dbReference type="EMBL" id="JAHRHJ020000006">
    <property type="protein sequence ID" value="KAH9312730.1"/>
    <property type="molecule type" value="Genomic_DNA"/>
</dbReference>
<accession>A0AA38FYE9</accession>
<comment type="caution">
    <text evidence="10">The sequence shown here is derived from an EMBL/GenBank/DDBJ whole genome shotgun (WGS) entry which is preliminary data.</text>
</comment>
<dbReference type="InterPro" id="IPR001525">
    <property type="entry name" value="C5_MeTfrase"/>
</dbReference>
<evidence type="ECO:0000256" key="8">
    <source>
        <dbReference type="ARBA" id="ARBA00023242"/>
    </source>
</evidence>
<dbReference type="AlphaFoldDB" id="A0AA38FYE9"/>
<dbReference type="GO" id="GO:0003886">
    <property type="term" value="F:DNA (cytosine-5-)-methyltransferase activity"/>
    <property type="evidence" value="ECO:0007669"/>
    <property type="project" value="UniProtKB-EC"/>
</dbReference>
<keyword evidence="5" id="KW-0949">S-adenosyl-L-methionine</keyword>
<protein>
    <recommendedName>
        <fullName evidence="2">DNA (cytosine-5-)-methyltransferase</fullName>
        <ecNumber evidence="2">2.1.1.37</ecNumber>
    </recommendedName>
</protein>
<evidence type="ECO:0000256" key="5">
    <source>
        <dbReference type="ARBA" id="ARBA00022691"/>
    </source>
</evidence>
<dbReference type="PANTHER" id="PTHR23068">
    <property type="entry name" value="DNA CYTOSINE-5- -METHYLTRANSFERASE 3-RELATED"/>
    <property type="match status" value="1"/>
</dbReference>
<sequence>EDRSKDLRADSILASLLEMGYSENEVSSAIEINGIDTPMDELVDFIDAYLCGKESDKDLEGVVVGSHQDKKQKIQVEEACTSKFRKRKQADIVLNDLNIGPSLAQKRAIGEKQKKVLKNDRYTESMQCKPTVIGVSDEVHNPSLKALIGFGVPGKPVGQRSEEMKVFMQGPPFFYFENDAFAPNDIWKTISRHFNGVEPEFVDSKYFSASRRPRGYVHNLPIEGRFQALPVPAMTIQEALPRTKDYWPSWDQRKKFNYIDSRRCGGVLYQELRSIIQNSQGKPSLSEQAYILDKCEQWNLVWVGPGQMAHLEPHEMEVILGYEKDHTRGSATRTDRLQWVGNSFQTDTVAYHLSVLKAFYPDGLKVLSLFSGIGGAEVALHRIGIHLRCVVSVEICPQKRLILHSWWTKTQQTGRLIQKEDVQDMTREVLENLIETVGGFDLVIGGSPCTNNSSSKDDLEGRNTSLFYEFTRIVMEVRQIMHSEGMAHNFS</sequence>
<keyword evidence="3" id="KW-0489">Methyltransferase</keyword>
<evidence type="ECO:0000256" key="7">
    <source>
        <dbReference type="ARBA" id="ARBA00023125"/>
    </source>
</evidence>
<proteinExistence type="predicted"/>
<dbReference type="SUPFAM" id="SSF53335">
    <property type="entry name" value="S-adenosyl-L-methionine-dependent methyltransferases"/>
    <property type="match status" value="2"/>
</dbReference>
<dbReference type="InterPro" id="IPR050390">
    <property type="entry name" value="C5-Methyltransferase"/>
</dbReference>
<keyword evidence="11" id="KW-1185">Reference proteome</keyword>
<name>A0AA38FYE9_TAXCH</name>
<gene>
    <name evidence="10" type="ORF">KI387_027765</name>
</gene>
<evidence type="ECO:0000313" key="10">
    <source>
        <dbReference type="EMBL" id="KAH9312730.1"/>
    </source>
</evidence>
<dbReference type="GO" id="GO:0003677">
    <property type="term" value="F:DNA binding"/>
    <property type="evidence" value="ECO:0007669"/>
    <property type="project" value="UniProtKB-KW"/>
</dbReference>
<keyword evidence="6" id="KW-0677">Repeat</keyword>
<dbReference type="InterPro" id="IPR030380">
    <property type="entry name" value="SAM_MeTfrase_DRM"/>
</dbReference>
<dbReference type="Pfam" id="PF00145">
    <property type="entry name" value="DNA_methylase"/>
    <property type="match status" value="1"/>
</dbReference>
<dbReference type="GO" id="GO:0032259">
    <property type="term" value="P:methylation"/>
    <property type="evidence" value="ECO:0007669"/>
    <property type="project" value="UniProtKB-KW"/>
</dbReference>
<evidence type="ECO:0000256" key="2">
    <source>
        <dbReference type="ARBA" id="ARBA00011975"/>
    </source>
</evidence>
<evidence type="ECO:0000313" key="11">
    <source>
        <dbReference type="Proteomes" id="UP000824469"/>
    </source>
</evidence>
<dbReference type="GO" id="GO:0005634">
    <property type="term" value="C:nucleus"/>
    <property type="evidence" value="ECO:0007669"/>
    <property type="project" value="UniProtKB-SubCell"/>
</dbReference>